<feature type="region of interest" description="Disordered" evidence="1">
    <location>
        <begin position="287"/>
        <end position="316"/>
    </location>
</feature>
<feature type="region of interest" description="Disordered" evidence="1">
    <location>
        <begin position="259"/>
        <end position="278"/>
    </location>
</feature>
<feature type="compositionally biased region" description="Basic and acidic residues" evidence="1">
    <location>
        <begin position="653"/>
        <end position="668"/>
    </location>
</feature>
<keyword evidence="2" id="KW-0812">Transmembrane</keyword>
<evidence type="ECO:0000313" key="4">
    <source>
        <dbReference type="Proteomes" id="UP000295604"/>
    </source>
</evidence>
<evidence type="ECO:0000256" key="1">
    <source>
        <dbReference type="SAM" id="MobiDB-lite"/>
    </source>
</evidence>
<organism evidence="3 4">
    <name type="scientific">Colletotrichum sidae</name>
    <dbReference type="NCBI Taxonomy" id="1347389"/>
    <lineage>
        <taxon>Eukaryota</taxon>
        <taxon>Fungi</taxon>
        <taxon>Dikarya</taxon>
        <taxon>Ascomycota</taxon>
        <taxon>Pezizomycotina</taxon>
        <taxon>Sordariomycetes</taxon>
        <taxon>Hypocreomycetidae</taxon>
        <taxon>Glomerellales</taxon>
        <taxon>Glomerellaceae</taxon>
        <taxon>Colletotrichum</taxon>
        <taxon>Colletotrichum orbiculare species complex</taxon>
    </lineage>
</organism>
<keyword evidence="2" id="KW-0472">Membrane</keyword>
<feature type="region of interest" description="Disordered" evidence="1">
    <location>
        <begin position="440"/>
        <end position="477"/>
    </location>
</feature>
<keyword evidence="4" id="KW-1185">Reference proteome</keyword>
<comment type="caution">
    <text evidence="3">The sequence shown here is derived from an EMBL/GenBank/DDBJ whole genome shotgun (WGS) entry which is preliminary data.</text>
</comment>
<feature type="transmembrane region" description="Helical" evidence="2">
    <location>
        <begin position="724"/>
        <end position="749"/>
    </location>
</feature>
<feature type="region of interest" description="Disordered" evidence="1">
    <location>
        <begin position="24"/>
        <end position="57"/>
    </location>
</feature>
<dbReference type="Proteomes" id="UP000295604">
    <property type="component" value="Unassembled WGS sequence"/>
</dbReference>
<feature type="compositionally biased region" description="Polar residues" evidence="1">
    <location>
        <begin position="306"/>
        <end position="316"/>
    </location>
</feature>
<protein>
    <submittedName>
        <fullName evidence="3">Uncharacterized protein</fullName>
    </submittedName>
</protein>
<gene>
    <name evidence="3" type="ORF">C8034_v004704</name>
</gene>
<feature type="compositionally biased region" description="Low complexity" evidence="1">
    <location>
        <begin position="459"/>
        <end position="470"/>
    </location>
</feature>
<proteinExistence type="predicted"/>
<name>A0A4R8T9M2_9PEZI</name>
<dbReference type="EMBL" id="QAPF01000198">
    <property type="protein sequence ID" value="TEA13477.1"/>
    <property type="molecule type" value="Genomic_DNA"/>
</dbReference>
<dbReference type="AlphaFoldDB" id="A0A4R8T9M2"/>
<feature type="region of interest" description="Disordered" evidence="1">
    <location>
        <begin position="633"/>
        <end position="668"/>
    </location>
</feature>
<accession>A0A4R8T9M2</accession>
<sequence>MFLQKTMNMALQILLSTSSPSFDQPEYHGIAQSSPNKPTKTLEARSLSSPPPPPLPPKLPAVDAGMQGFSNVENSGSFLGQRVKNQPEPGGGWALLDVSGRKASWSADESDSLQPCLERDLGVLVSKPGTYYRPLKDALALRNLRGPTLLHQKTEPVDDYPRHSKDLREPKSLPVTNLGKELDVPAPTVAKNQFGSKNQKTVIFPEGPDGEKLLQSSSPSIRQQHPVNIKPSNPSYMAEAPTQDGGSCHLRRMNLEPGAKTSSGVHMEGTEESDNQEIHSQVRAIQEKGVDRTRKTARTSTTTTTGCDQINGPSNDLQGLQKKRISHAWSTTTNLHLNRQFEEQMSTSTGSMSTPHLQRSEPRRLIQECLTADTPALYRTGVRTKLPARWLRAHFTQKTHNQASSIPINGHRLMAAPMDVGQEPNPKRRATVKAATKYSAANSLTGENPEHSRAKKPVTSLTSTFTSPTTGKGMETSDCHSLNNILSLNTPKTEVLSSGSRMAATLRSGPPLGRDGYAVPANSSKSCPGATVRVKLQKAPFPTGQSKGTRTMLGLENIETQMAFLEGRKYEKSMETEARGEVRRTTCLLVSKVGGDISNPVTWKSPDTTTTKDQPHPQVLAVRRRIKADLLPRQAKSAGPRADMKLSNQAQTMKDRSEDGDIGSHSRRDKWTEQAREYLTQGKHLAISLIQLYWEVTWPWFVPTSHFRQRLEAKESTWTDVVRFGSALIGGFLILVAGTQIVHGMAWIIRMMQITLGSD</sequence>
<keyword evidence="2" id="KW-1133">Transmembrane helix</keyword>
<evidence type="ECO:0000256" key="2">
    <source>
        <dbReference type="SAM" id="Phobius"/>
    </source>
</evidence>
<evidence type="ECO:0000313" key="3">
    <source>
        <dbReference type="EMBL" id="TEA13477.1"/>
    </source>
</evidence>
<reference evidence="3 4" key="1">
    <citation type="submission" date="2018-11" db="EMBL/GenBank/DDBJ databases">
        <title>Genome sequence and assembly of Colletotrichum sidae.</title>
        <authorList>
            <person name="Gan P."/>
            <person name="Shirasu K."/>
        </authorList>
    </citation>
    <scope>NUCLEOTIDE SEQUENCE [LARGE SCALE GENOMIC DNA]</scope>
    <source>
        <strain evidence="3 4">CBS 518.97</strain>
    </source>
</reference>